<protein>
    <submittedName>
        <fullName evidence="3">Aste57867_14071 protein</fullName>
    </submittedName>
</protein>
<evidence type="ECO:0000313" key="2">
    <source>
        <dbReference type="EMBL" id="KAF0695086.1"/>
    </source>
</evidence>
<proteinExistence type="predicted"/>
<evidence type="ECO:0000313" key="3">
    <source>
        <dbReference type="EMBL" id="VFT90899.1"/>
    </source>
</evidence>
<organism evidence="3 4">
    <name type="scientific">Aphanomyces stellatus</name>
    <dbReference type="NCBI Taxonomy" id="120398"/>
    <lineage>
        <taxon>Eukaryota</taxon>
        <taxon>Sar</taxon>
        <taxon>Stramenopiles</taxon>
        <taxon>Oomycota</taxon>
        <taxon>Saprolegniomycetes</taxon>
        <taxon>Saprolegniales</taxon>
        <taxon>Verrucalvaceae</taxon>
        <taxon>Aphanomyces</taxon>
    </lineage>
</organism>
<feature type="transmembrane region" description="Helical" evidence="1">
    <location>
        <begin position="65"/>
        <end position="86"/>
    </location>
</feature>
<sequence length="250" mass="27437">MDTLSVMSTEHVLARVDGATAPSARWCRRPLARNRVHLRFKALELVFLEAYHLPPLFSFSAYIDIPTWLFLFLVLVLFFAWELPAGDCDANTSDRQHVFALLASILVALTLGLRLYLRHVLETLVSVACDGNLIAFMRQVSLEEGHKQPSTRAIDQTAPPQLLQNLLLHALVDGCSPRASTASPFAPPAPALSCRAIHALLQFLVLGNGFLAALLWTCIVPLTPDDALHACLLSLPLLCECTRAGPRNSP</sequence>
<dbReference type="AlphaFoldDB" id="A0A485L0N2"/>
<evidence type="ECO:0000313" key="4">
    <source>
        <dbReference type="Proteomes" id="UP000332933"/>
    </source>
</evidence>
<keyword evidence="1" id="KW-0472">Membrane</keyword>
<name>A0A485L0N2_9STRA</name>
<evidence type="ECO:0000256" key="1">
    <source>
        <dbReference type="SAM" id="Phobius"/>
    </source>
</evidence>
<gene>
    <name evidence="3" type="primary">Aste57867_14071</name>
    <name evidence="2" type="ORF">As57867_014020</name>
    <name evidence="3" type="ORF">ASTE57867_14071</name>
</gene>
<accession>A0A485L0N2</accession>
<dbReference type="Proteomes" id="UP000332933">
    <property type="component" value="Unassembled WGS sequence"/>
</dbReference>
<dbReference type="EMBL" id="CAADRA010005537">
    <property type="protein sequence ID" value="VFT90899.1"/>
    <property type="molecule type" value="Genomic_DNA"/>
</dbReference>
<keyword evidence="4" id="KW-1185">Reference proteome</keyword>
<feature type="transmembrane region" description="Helical" evidence="1">
    <location>
        <begin position="98"/>
        <end position="117"/>
    </location>
</feature>
<keyword evidence="1" id="KW-0812">Transmembrane</keyword>
<keyword evidence="1" id="KW-1133">Transmembrane helix</keyword>
<dbReference type="EMBL" id="VJMH01005516">
    <property type="protein sequence ID" value="KAF0695086.1"/>
    <property type="molecule type" value="Genomic_DNA"/>
</dbReference>
<reference evidence="2" key="2">
    <citation type="submission" date="2019-06" db="EMBL/GenBank/DDBJ databases">
        <title>Genomics analysis of Aphanomyces spp. identifies a new class of oomycete effector associated with host adaptation.</title>
        <authorList>
            <person name="Gaulin E."/>
        </authorList>
    </citation>
    <scope>NUCLEOTIDE SEQUENCE</scope>
    <source>
        <strain evidence="2">CBS 578.67</strain>
    </source>
</reference>
<reference evidence="3 4" key="1">
    <citation type="submission" date="2019-03" db="EMBL/GenBank/DDBJ databases">
        <authorList>
            <person name="Gaulin E."/>
            <person name="Dumas B."/>
        </authorList>
    </citation>
    <scope>NUCLEOTIDE SEQUENCE [LARGE SCALE GENOMIC DNA]</scope>
    <source>
        <strain evidence="3">CBS 568.67</strain>
    </source>
</reference>